<dbReference type="RefSeq" id="WP_086787262.1">
    <property type="nucleotide sequence ID" value="NZ_JAGIOO010000001.1"/>
</dbReference>
<evidence type="ECO:0000313" key="4">
    <source>
        <dbReference type="Proteomes" id="UP001519363"/>
    </source>
</evidence>
<feature type="domain" description="Allene oxide cyclase barrel-like" evidence="2">
    <location>
        <begin position="40"/>
        <end position="140"/>
    </location>
</feature>
<comment type="caution">
    <text evidence="3">The sequence shown here is derived from an EMBL/GenBank/DDBJ whole genome shotgun (WGS) entry which is preliminary data.</text>
</comment>
<dbReference type="InterPro" id="IPR041013">
    <property type="entry name" value="AOC-like"/>
</dbReference>
<evidence type="ECO:0000259" key="2">
    <source>
        <dbReference type="Pfam" id="PF18678"/>
    </source>
</evidence>
<feature type="signal peptide" evidence="1">
    <location>
        <begin position="1"/>
        <end position="28"/>
    </location>
</feature>
<keyword evidence="4" id="KW-1185">Reference proteome</keyword>
<dbReference type="Pfam" id="PF18678">
    <property type="entry name" value="AOC_like"/>
    <property type="match status" value="1"/>
</dbReference>
<proteinExistence type="predicted"/>
<dbReference type="Proteomes" id="UP001519363">
    <property type="component" value="Unassembled WGS sequence"/>
</dbReference>
<dbReference type="Gene3D" id="2.40.480.10">
    <property type="entry name" value="Allene oxide cyclase-like"/>
    <property type="match status" value="1"/>
</dbReference>
<gene>
    <name evidence="3" type="ORF">JOF53_006941</name>
</gene>
<dbReference type="InterPro" id="IPR044859">
    <property type="entry name" value="Allene_oxi_cyc_Dirigent"/>
</dbReference>
<dbReference type="EMBL" id="JAGIOO010000001">
    <property type="protein sequence ID" value="MBP2478069.1"/>
    <property type="molecule type" value="Genomic_DNA"/>
</dbReference>
<keyword evidence="1" id="KW-0732">Signal</keyword>
<feature type="chain" id="PRO_5045363948" description="Allene oxide cyclase barrel-like domain-containing protein" evidence="1">
    <location>
        <begin position="29"/>
        <end position="165"/>
    </location>
</feature>
<name>A0ABS5ANB1_9PSEU</name>
<protein>
    <recommendedName>
        <fullName evidence="2">Allene oxide cyclase barrel-like domain-containing protein</fullName>
    </recommendedName>
</protein>
<accession>A0ABS5ANB1</accession>
<evidence type="ECO:0000256" key="1">
    <source>
        <dbReference type="SAM" id="SignalP"/>
    </source>
</evidence>
<reference evidence="3 4" key="1">
    <citation type="submission" date="2021-03" db="EMBL/GenBank/DDBJ databases">
        <title>Sequencing the genomes of 1000 actinobacteria strains.</title>
        <authorList>
            <person name="Klenk H.-P."/>
        </authorList>
    </citation>
    <scope>NUCLEOTIDE SEQUENCE [LARGE SCALE GENOMIC DNA]</scope>
    <source>
        <strain evidence="3 4">DSM 44580</strain>
    </source>
</reference>
<evidence type="ECO:0000313" key="3">
    <source>
        <dbReference type="EMBL" id="MBP2478069.1"/>
    </source>
</evidence>
<sequence length="165" mass="17210">MSARTRRHWLPVAVLGLAVLLLPLTASAAPVQQTIEIKSKRTALSLPAAPAVGLPFLAGGDLFDTADKKVGEGYSSCLIAKIALPELTAHCTSAFRLADGEIHLSSLRTYSLLEVTSFKDGPMAVIGGTGAYQDARGQATTAKQAADLLNPTAPVSYTFTITLSA</sequence>
<organism evidence="3 4">
    <name type="scientific">Crossiella equi</name>
    <dbReference type="NCBI Taxonomy" id="130796"/>
    <lineage>
        <taxon>Bacteria</taxon>
        <taxon>Bacillati</taxon>
        <taxon>Actinomycetota</taxon>
        <taxon>Actinomycetes</taxon>
        <taxon>Pseudonocardiales</taxon>
        <taxon>Pseudonocardiaceae</taxon>
        <taxon>Crossiella</taxon>
    </lineage>
</organism>